<proteinExistence type="predicted"/>
<dbReference type="GO" id="GO:0003677">
    <property type="term" value="F:DNA binding"/>
    <property type="evidence" value="ECO:0007669"/>
    <property type="project" value="InterPro"/>
</dbReference>
<feature type="domain" description="Bro-N" evidence="1">
    <location>
        <begin position="1"/>
        <end position="107"/>
    </location>
</feature>
<dbReference type="AlphaFoldDB" id="A0A1Q6R5B0"/>
<evidence type="ECO:0000313" key="3">
    <source>
        <dbReference type="Proteomes" id="UP000186777"/>
    </source>
</evidence>
<dbReference type="RefSeq" id="WP_303679957.1">
    <property type="nucleotide sequence ID" value="NZ_MNTG01000030.1"/>
</dbReference>
<accession>A0A1Q6R5B0</accession>
<comment type="caution">
    <text evidence="2">The sequence shown here is derived from an EMBL/GenBank/DDBJ whole genome shotgun (WGS) entry which is preliminary data.</text>
</comment>
<dbReference type="PANTHER" id="PTHR36180">
    <property type="entry name" value="DNA-BINDING PROTEIN-RELATED-RELATED"/>
    <property type="match status" value="1"/>
</dbReference>
<organism evidence="2 3">
    <name type="scientific">Phascolarctobacterium succinatutens</name>
    <dbReference type="NCBI Taxonomy" id="626940"/>
    <lineage>
        <taxon>Bacteria</taxon>
        <taxon>Bacillati</taxon>
        <taxon>Bacillota</taxon>
        <taxon>Negativicutes</taxon>
        <taxon>Acidaminococcales</taxon>
        <taxon>Acidaminococcaceae</taxon>
        <taxon>Phascolarctobacterium</taxon>
    </lineage>
</organism>
<protein>
    <recommendedName>
        <fullName evidence="1">Bro-N domain-containing protein</fullName>
    </recommendedName>
</protein>
<dbReference type="EMBL" id="MNTG01000030">
    <property type="protein sequence ID" value="OLA37480.1"/>
    <property type="molecule type" value="Genomic_DNA"/>
</dbReference>
<gene>
    <name evidence="2" type="ORF">BHW43_06540</name>
</gene>
<dbReference type="STRING" id="626940.BHW43_06540"/>
<dbReference type="Pfam" id="PF02498">
    <property type="entry name" value="Bro-N"/>
    <property type="match status" value="1"/>
</dbReference>
<dbReference type="Proteomes" id="UP000186777">
    <property type="component" value="Unassembled WGS sequence"/>
</dbReference>
<name>A0A1Q6R5B0_9FIRM</name>
<evidence type="ECO:0000259" key="1">
    <source>
        <dbReference type="PROSITE" id="PS51750"/>
    </source>
</evidence>
<dbReference type="PROSITE" id="PS51750">
    <property type="entry name" value="BRO_N"/>
    <property type="match status" value="1"/>
</dbReference>
<dbReference type="InterPro" id="IPR003497">
    <property type="entry name" value="BRO_N_domain"/>
</dbReference>
<reference evidence="2 3" key="1">
    <citation type="journal article" date="2016" name="Nat. Biotechnol.">
        <title>Measurement of bacterial replication rates in microbial communities.</title>
        <authorList>
            <person name="Brown C.T."/>
            <person name="Olm M.R."/>
            <person name="Thomas B.C."/>
            <person name="Banfield J.F."/>
        </authorList>
    </citation>
    <scope>NUCLEOTIDE SEQUENCE [LARGE SCALE GENOMIC DNA]</scope>
    <source>
        <strain evidence="2">46_33</strain>
    </source>
</reference>
<dbReference type="InterPro" id="IPR005039">
    <property type="entry name" value="Ant_C"/>
</dbReference>
<sequence>MNELKIFENPAFGKVRVVEQGGEPWFVGKDVAEILGYSDLNKAVAMHVDDDDKKLNDKTSPSFGQRGTTLINESGLYSLVLSSKLPDAKKFKHWVTAEVLPAIRKTGGYIAGSEKMSDAELMAKAVLIAQTTIKERDARIKELESDTQRMKPKEIFADAVSASDQTILIGDLAKLIKQNGHDMGQKRMFEWLRNNGYLIKRQGADYNSPTQRAMELGLFRIKETAVTHSDGHVTVSKTVKVTGKGQAYFVNKLLGAKGA</sequence>
<dbReference type="SMART" id="SM01040">
    <property type="entry name" value="Bro-N"/>
    <property type="match status" value="1"/>
</dbReference>
<dbReference type="Pfam" id="PF03374">
    <property type="entry name" value="ANT"/>
    <property type="match status" value="1"/>
</dbReference>
<evidence type="ECO:0000313" key="2">
    <source>
        <dbReference type="EMBL" id="OLA37480.1"/>
    </source>
</evidence>
<dbReference type="PANTHER" id="PTHR36180:SF2">
    <property type="entry name" value="BRO FAMILY PROTEIN"/>
    <property type="match status" value="1"/>
</dbReference>